<keyword evidence="3" id="KW-0804">Transcription</keyword>
<evidence type="ECO:0000256" key="1">
    <source>
        <dbReference type="ARBA" id="ARBA00023015"/>
    </source>
</evidence>
<evidence type="ECO:0000259" key="4">
    <source>
        <dbReference type="PROSITE" id="PS50042"/>
    </source>
</evidence>
<evidence type="ECO:0000313" key="7">
    <source>
        <dbReference type="Proteomes" id="UP000060487"/>
    </source>
</evidence>
<dbReference type="InterPro" id="IPR050397">
    <property type="entry name" value="Env_Response_Regulators"/>
</dbReference>
<dbReference type="SUPFAM" id="SSF46785">
    <property type="entry name" value="Winged helix' DNA-binding domain"/>
    <property type="match status" value="1"/>
</dbReference>
<dbReference type="PROSITE" id="PS50042">
    <property type="entry name" value="CNMP_BINDING_3"/>
    <property type="match status" value="1"/>
</dbReference>
<evidence type="ECO:0000256" key="2">
    <source>
        <dbReference type="ARBA" id="ARBA00023125"/>
    </source>
</evidence>
<keyword evidence="1" id="KW-0805">Transcription regulation</keyword>
<dbReference type="RefSeq" id="WP_085052233.1">
    <property type="nucleotide sequence ID" value="NZ_LNQR01000058.1"/>
</dbReference>
<keyword evidence="7" id="KW-1185">Reference proteome</keyword>
<protein>
    <submittedName>
        <fullName evidence="6">Transcriptional regulator</fullName>
    </submittedName>
</protein>
<comment type="caution">
    <text evidence="6">The sequence shown here is derived from an EMBL/GenBank/DDBJ whole genome shotgun (WGS) entry which is preliminary data.</text>
</comment>
<accession>A0ABR5SFC4</accession>
<dbReference type="CDD" id="cd00038">
    <property type="entry name" value="CAP_ED"/>
    <property type="match status" value="1"/>
</dbReference>
<organism evidence="6 7">
    <name type="scientific">Candidatus Magnetominusculus xianensis</name>
    <dbReference type="NCBI Taxonomy" id="1748249"/>
    <lineage>
        <taxon>Bacteria</taxon>
        <taxon>Pseudomonadati</taxon>
        <taxon>Nitrospirota</taxon>
        <taxon>Nitrospiria</taxon>
        <taxon>Nitrospirales</taxon>
        <taxon>Nitrospiraceae</taxon>
        <taxon>Candidatus Magnetominusculus</taxon>
    </lineage>
</organism>
<dbReference type="PROSITE" id="PS51063">
    <property type="entry name" value="HTH_CRP_2"/>
    <property type="match status" value="1"/>
</dbReference>
<dbReference type="Gene3D" id="2.60.120.10">
    <property type="entry name" value="Jelly Rolls"/>
    <property type="match status" value="1"/>
</dbReference>
<dbReference type="InterPro" id="IPR036388">
    <property type="entry name" value="WH-like_DNA-bd_sf"/>
</dbReference>
<keyword evidence="2" id="KW-0238">DNA-binding</keyword>
<dbReference type="Pfam" id="PF00027">
    <property type="entry name" value="cNMP_binding"/>
    <property type="match status" value="1"/>
</dbReference>
<gene>
    <name evidence="6" type="ORF">ASN18_1613</name>
</gene>
<dbReference type="SMART" id="SM00419">
    <property type="entry name" value="HTH_CRP"/>
    <property type="match status" value="1"/>
</dbReference>
<sequence length="237" mass="26202">MGTGVGTTTETIKVTRNKLKVLPCLSRLGTEELKLIERKSYVKKIAKNDVLFSSSDELKFLYIIVSGAVKLFKASEEGREIVIKTMTAGEHFCCAPLYTDRKQVVNAIAIEETSVICIPAETFLEMVCNGLSGQGIKILQTLCARVQHLSKIVEDLTFKDVENRVLSCIIEMASEKSPSDNIVSLNVTHQEIASMTGSVREVVSRTMSKLKKAGIILERGVKEFKVDKQLAATFLKK</sequence>
<dbReference type="PANTHER" id="PTHR24567:SF28">
    <property type="entry name" value="LISTERIOLYSIN REGULATORY PROTEIN"/>
    <property type="match status" value="1"/>
</dbReference>
<dbReference type="InterPro" id="IPR014710">
    <property type="entry name" value="RmlC-like_jellyroll"/>
</dbReference>
<dbReference type="Pfam" id="PF13545">
    <property type="entry name" value="HTH_Crp_2"/>
    <property type="match status" value="1"/>
</dbReference>
<dbReference type="Proteomes" id="UP000060487">
    <property type="component" value="Unassembled WGS sequence"/>
</dbReference>
<dbReference type="InterPro" id="IPR012318">
    <property type="entry name" value="HTH_CRP"/>
</dbReference>
<dbReference type="InterPro" id="IPR018490">
    <property type="entry name" value="cNMP-bd_dom_sf"/>
</dbReference>
<proteinExistence type="predicted"/>
<dbReference type="EMBL" id="LNQR01000058">
    <property type="protein sequence ID" value="KWT85903.1"/>
    <property type="molecule type" value="Genomic_DNA"/>
</dbReference>
<dbReference type="SMART" id="SM00100">
    <property type="entry name" value="cNMP"/>
    <property type="match status" value="1"/>
</dbReference>
<feature type="domain" description="Cyclic nucleotide-binding" evidence="4">
    <location>
        <begin position="24"/>
        <end position="127"/>
    </location>
</feature>
<evidence type="ECO:0000313" key="6">
    <source>
        <dbReference type="EMBL" id="KWT85903.1"/>
    </source>
</evidence>
<dbReference type="InterPro" id="IPR000595">
    <property type="entry name" value="cNMP-bd_dom"/>
</dbReference>
<evidence type="ECO:0000259" key="5">
    <source>
        <dbReference type="PROSITE" id="PS51063"/>
    </source>
</evidence>
<reference evidence="6 7" key="1">
    <citation type="submission" date="2015-11" db="EMBL/GenBank/DDBJ databases">
        <authorList>
            <person name="Lin W."/>
        </authorList>
    </citation>
    <scope>NUCLEOTIDE SEQUENCE [LARGE SCALE GENOMIC DNA]</scope>
    <source>
        <strain evidence="6 7">HCH-1</strain>
    </source>
</reference>
<feature type="domain" description="HTH crp-type" evidence="5">
    <location>
        <begin position="159"/>
        <end position="230"/>
    </location>
</feature>
<dbReference type="Gene3D" id="1.10.10.10">
    <property type="entry name" value="Winged helix-like DNA-binding domain superfamily/Winged helix DNA-binding domain"/>
    <property type="match status" value="1"/>
</dbReference>
<name>A0ABR5SFC4_9BACT</name>
<dbReference type="InterPro" id="IPR036390">
    <property type="entry name" value="WH_DNA-bd_sf"/>
</dbReference>
<dbReference type="PRINTS" id="PR00034">
    <property type="entry name" value="HTHCRP"/>
</dbReference>
<evidence type="ECO:0000256" key="3">
    <source>
        <dbReference type="ARBA" id="ARBA00023163"/>
    </source>
</evidence>
<dbReference type="PANTHER" id="PTHR24567">
    <property type="entry name" value="CRP FAMILY TRANSCRIPTIONAL REGULATORY PROTEIN"/>
    <property type="match status" value="1"/>
</dbReference>
<dbReference type="SUPFAM" id="SSF51206">
    <property type="entry name" value="cAMP-binding domain-like"/>
    <property type="match status" value="1"/>
</dbReference>